<reference evidence="2 3" key="2">
    <citation type="journal article" date="2008" name="Nature">
        <title>The Phaeodactylum genome reveals the evolutionary history of diatom genomes.</title>
        <authorList>
            <person name="Bowler C."/>
            <person name="Allen A.E."/>
            <person name="Badger J.H."/>
            <person name="Grimwood J."/>
            <person name="Jabbari K."/>
            <person name="Kuo A."/>
            <person name="Maheswari U."/>
            <person name="Martens C."/>
            <person name="Maumus F."/>
            <person name="Otillar R.P."/>
            <person name="Rayko E."/>
            <person name="Salamov A."/>
            <person name="Vandepoele K."/>
            <person name="Beszteri B."/>
            <person name="Gruber A."/>
            <person name="Heijde M."/>
            <person name="Katinka M."/>
            <person name="Mock T."/>
            <person name="Valentin K."/>
            <person name="Verret F."/>
            <person name="Berges J.A."/>
            <person name="Brownlee C."/>
            <person name="Cadoret J.P."/>
            <person name="Chiovitti A."/>
            <person name="Choi C.J."/>
            <person name="Coesel S."/>
            <person name="De Martino A."/>
            <person name="Detter J.C."/>
            <person name="Durkin C."/>
            <person name="Falciatore A."/>
            <person name="Fournet J."/>
            <person name="Haruta M."/>
            <person name="Huysman M.J."/>
            <person name="Jenkins B.D."/>
            <person name="Jiroutova K."/>
            <person name="Jorgensen R.E."/>
            <person name="Joubert Y."/>
            <person name="Kaplan A."/>
            <person name="Kroger N."/>
            <person name="Kroth P.G."/>
            <person name="La Roche J."/>
            <person name="Lindquist E."/>
            <person name="Lommer M."/>
            <person name="Martin-Jezequel V."/>
            <person name="Lopez P.J."/>
            <person name="Lucas S."/>
            <person name="Mangogna M."/>
            <person name="McGinnis K."/>
            <person name="Medlin L.K."/>
            <person name="Montsant A."/>
            <person name="Oudot-Le Secq M.P."/>
            <person name="Napoli C."/>
            <person name="Obornik M."/>
            <person name="Parker M.S."/>
            <person name="Petit J.L."/>
            <person name="Porcel B.M."/>
            <person name="Poulsen N."/>
            <person name="Robison M."/>
            <person name="Rychlewski L."/>
            <person name="Rynearson T.A."/>
            <person name="Schmutz J."/>
            <person name="Shapiro H."/>
            <person name="Siaut M."/>
            <person name="Stanley M."/>
            <person name="Sussman M.R."/>
            <person name="Taylor A.R."/>
            <person name="Vardi A."/>
            <person name="von Dassow P."/>
            <person name="Vyverman W."/>
            <person name="Willis A."/>
            <person name="Wyrwicz L.S."/>
            <person name="Rokhsar D.S."/>
            <person name="Weissenbach J."/>
            <person name="Armbrust E.V."/>
            <person name="Green B.R."/>
            <person name="Van de Peer Y."/>
            <person name="Grigoriev I.V."/>
        </authorList>
    </citation>
    <scope>NUCLEOTIDE SEQUENCE [LARGE SCALE GENOMIC DNA]</scope>
    <source>
        <strain evidence="2 3">CCMP1335</strain>
    </source>
</reference>
<dbReference type="eggNOG" id="ENOG502SA9R">
    <property type="taxonomic scope" value="Eukaryota"/>
</dbReference>
<feature type="region of interest" description="Disordered" evidence="1">
    <location>
        <begin position="221"/>
        <end position="248"/>
    </location>
</feature>
<sequence length="668" mass="74487">MVPPKKRTKLLEEELNPLIQSAWEHYRNFVDSAEEGGGDDDEEDDANACADGEGGDVDELLELIEMLTPMDLSPFDSSPSNKTEVLKSLGNIKSLLPILMSMSYLHLASYAISFTMFHPTTGKEDESGMKSPQYYFEQALHYWPTNPAAKSLHANYHRMNLLRSTDYICGMYVEAAASAHEWRGVALDFLQMPLESEDKEGSDGALNVKEWVELLITTLPTTRTEEGAEDGEKDIEEEEDEDSGEYSFSEVEATASFMSALLLSTLGKHEEALPYLKKFELSHRIHPNVWKMAQSYQDKGTTTSNEGNGKKDNNTLMTFEPRIYHGDAKNTTTSADEDYSEGVLPSTLFKRICSIFEPKAPYWDESDYNNRGYYSYFIDFDDRSNNGQSVKDRPTNVIEEVIVKHLLPLAERTLKEEHKGAPPAIVGAEWWCHTRALGANLGHQLHFDTDESLLGREKKVTHPAVSSVLYLTGGRRGKGSSKSVPSAGSTIVFNQTPESKEVASKAWIAHAKDNAFMNFPGDCLHGVLPCSGSRNGDSGKKQDNNRLTFMVGFWTRNVAKKMGNSRSLYGPCGPLPPATKEHSWVIESQNGYSNEASSDAANHRETSDIAFDNLPCAFPAWDQFETSAPSENTCSPSLVVPKGLDHRYFVNNAPHCFSQSLYEKDECF</sequence>
<protein>
    <submittedName>
        <fullName evidence="2">Uncharacterized protein</fullName>
    </submittedName>
</protein>
<proteinExistence type="predicted"/>
<reference evidence="2 3" key="1">
    <citation type="journal article" date="2004" name="Science">
        <title>The genome of the diatom Thalassiosira pseudonana: ecology, evolution, and metabolism.</title>
        <authorList>
            <person name="Armbrust E.V."/>
            <person name="Berges J.A."/>
            <person name="Bowler C."/>
            <person name="Green B.R."/>
            <person name="Martinez D."/>
            <person name="Putnam N.H."/>
            <person name="Zhou S."/>
            <person name="Allen A.E."/>
            <person name="Apt K.E."/>
            <person name="Bechner M."/>
            <person name="Brzezinski M.A."/>
            <person name="Chaal B.K."/>
            <person name="Chiovitti A."/>
            <person name="Davis A.K."/>
            <person name="Demarest M.S."/>
            <person name="Detter J.C."/>
            <person name="Glavina T."/>
            <person name="Goodstein D."/>
            <person name="Hadi M.Z."/>
            <person name="Hellsten U."/>
            <person name="Hildebrand M."/>
            <person name="Jenkins B.D."/>
            <person name="Jurka J."/>
            <person name="Kapitonov V.V."/>
            <person name="Kroger N."/>
            <person name="Lau W.W."/>
            <person name="Lane T.W."/>
            <person name="Larimer F.W."/>
            <person name="Lippmeier J.C."/>
            <person name="Lucas S."/>
            <person name="Medina M."/>
            <person name="Montsant A."/>
            <person name="Obornik M."/>
            <person name="Parker M.S."/>
            <person name="Palenik B."/>
            <person name="Pazour G.J."/>
            <person name="Richardson P.M."/>
            <person name="Rynearson T.A."/>
            <person name="Saito M.A."/>
            <person name="Schwartz D.C."/>
            <person name="Thamatrakoln K."/>
            <person name="Valentin K."/>
            <person name="Vardi A."/>
            <person name="Wilkerson F.P."/>
            <person name="Rokhsar D.S."/>
        </authorList>
    </citation>
    <scope>NUCLEOTIDE SEQUENCE [LARGE SCALE GENOMIC DNA]</scope>
    <source>
        <strain evidence="2 3">CCMP1335</strain>
    </source>
</reference>
<accession>B8LDN6</accession>
<dbReference type="OMA" id="SSELEYW"/>
<evidence type="ECO:0000313" key="2">
    <source>
        <dbReference type="EMBL" id="EED86578.1"/>
    </source>
</evidence>
<name>B8LDN6_THAPS</name>
<feature type="region of interest" description="Disordered" evidence="1">
    <location>
        <begin position="30"/>
        <end position="54"/>
    </location>
</feature>
<dbReference type="Proteomes" id="UP000001449">
    <property type="component" value="Unassembled WGS sequence"/>
</dbReference>
<dbReference type="EMBL" id="DS999420">
    <property type="protein sequence ID" value="EED86578.1"/>
    <property type="molecule type" value="Genomic_DNA"/>
</dbReference>
<dbReference type="HOGENOM" id="CLU_411356_0_0_1"/>
<keyword evidence="3" id="KW-1185">Reference proteome</keyword>
<feature type="compositionally biased region" description="Acidic residues" evidence="1">
    <location>
        <begin position="227"/>
        <end position="244"/>
    </location>
</feature>
<dbReference type="RefSeq" id="XP_002297110.1">
    <property type="nucleotide sequence ID" value="XM_002297074.1"/>
</dbReference>
<dbReference type="AlphaFoldDB" id="B8LDN6"/>
<dbReference type="PaxDb" id="35128-Thaps11312"/>
<gene>
    <name evidence="2" type="ORF">THAPSDRAFT_11312</name>
</gene>
<evidence type="ECO:0000256" key="1">
    <source>
        <dbReference type="SAM" id="MobiDB-lite"/>
    </source>
</evidence>
<dbReference type="GeneID" id="7444372"/>
<organism evidence="2 3">
    <name type="scientific">Thalassiosira pseudonana</name>
    <name type="common">Marine diatom</name>
    <name type="synonym">Cyclotella nana</name>
    <dbReference type="NCBI Taxonomy" id="35128"/>
    <lineage>
        <taxon>Eukaryota</taxon>
        <taxon>Sar</taxon>
        <taxon>Stramenopiles</taxon>
        <taxon>Ochrophyta</taxon>
        <taxon>Bacillariophyta</taxon>
        <taxon>Coscinodiscophyceae</taxon>
        <taxon>Thalassiosirophycidae</taxon>
        <taxon>Thalassiosirales</taxon>
        <taxon>Thalassiosiraceae</taxon>
        <taxon>Thalassiosira</taxon>
    </lineage>
</organism>
<evidence type="ECO:0000313" key="3">
    <source>
        <dbReference type="Proteomes" id="UP000001449"/>
    </source>
</evidence>
<dbReference type="KEGG" id="tps:THAPSDRAFT_11312"/>
<dbReference type="InParanoid" id="B8LDN6"/>
<feature type="compositionally biased region" description="Acidic residues" evidence="1">
    <location>
        <begin position="32"/>
        <end position="46"/>
    </location>
</feature>